<protein>
    <submittedName>
        <fullName evidence="1">Uncharacterized protein</fullName>
    </submittedName>
</protein>
<evidence type="ECO:0000313" key="2">
    <source>
        <dbReference type="Proteomes" id="UP000008066"/>
    </source>
</evidence>
<evidence type="ECO:0000313" key="1">
    <source>
        <dbReference type="EMBL" id="EGS18756.1"/>
    </source>
</evidence>
<accession>G0SBI0</accession>
<dbReference type="AlphaFoldDB" id="G0SBI0"/>
<gene>
    <name evidence="1" type="ORF">CTHT_0053650</name>
</gene>
<organism evidence="2">
    <name type="scientific">Chaetomium thermophilum (strain DSM 1495 / CBS 144.50 / IMI 039719)</name>
    <name type="common">Thermochaetoides thermophila</name>
    <dbReference type="NCBI Taxonomy" id="759272"/>
    <lineage>
        <taxon>Eukaryota</taxon>
        <taxon>Fungi</taxon>
        <taxon>Dikarya</taxon>
        <taxon>Ascomycota</taxon>
        <taxon>Pezizomycotina</taxon>
        <taxon>Sordariomycetes</taxon>
        <taxon>Sordariomycetidae</taxon>
        <taxon>Sordariales</taxon>
        <taxon>Chaetomiaceae</taxon>
        <taxon>Thermochaetoides</taxon>
    </lineage>
</organism>
<dbReference type="OMA" id="TACDDHR"/>
<proteinExistence type="predicted"/>
<dbReference type="HOGENOM" id="CLU_017045_0_0_1"/>
<name>G0SBI0_CHATD</name>
<dbReference type="RefSeq" id="XP_006695701.1">
    <property type="nucleotide sequence ID" value="XM_006695638.1"/>
</dbReference>
<dbReference type="GeneID" id="18259403"/>
<reference evidence="1 2" key="1">
    <citation type="journal article" date="2011" name="Cell">
        <title>Insight into structure and assembly of the nuclear pore complex by utilizing the genome of a eukaryotic thermophile.</title>
        <authorList>
            <person name="Amlacher S."/>
            <person name="Sarges P."/>
            <person name="Flemming D."/>
            <person name="van Noort V."/>
            <person name="Kunze R."/>
            <person name="Devos D.P."/>
            <person name="Arumugam M."/>
            <person name="Bork P."/>
            <person name="Hurt E."/>
        </authorList>
    </citation>
    <scope>NUCLEOTIDE SEQUENCE [LARGE SCALE GENOMIC DNA]</scope>
    <source>
        <strain evidence="2">DSM 1495 / CBS 144.50 / IMI 039719</strain>
    </source>
</reference>
<dbReference type="KEGG" id="cthr:CTHT_0053650"/>
<dbReference type="OrthoDB" id="5428038at2759"/>
<dbReference type="eggNOG" id="ENOG502RG7P">
    <property type="taxonomic scope" value="Eukaryota"/>
</dbReference>
<sequence length="848" mass="96608">MPRANAGQPSFGSGAAFLIDLATSAGASGVHTWIPATPLGQYPMSPVAHWPSIFQCQGRGRSSRAATELRLLPQSATFPRRSSTSREALALPTPLSSAKLPYEAFSEWVDLRSVPAAPPSSTLRERLPAMKAPMSKCCRSLQRPVVAPNLQAYSVWITDSLLVSAFDRYCSVSRAWNRSLSHIPGPLESQRRLGKRRMGDASTQLMPPTPAPWMFPVPLDLSHWTWQPPSLWSSSPAEHNRSRFPYDDIGVADLVRQWLGPQQRLVDDFQEFPAVPETLDIPVTDTAQVQASLEFDMSAVRLAVQKRRGFEVKRRITAIAKKLRQHIYLGLVPSEKIYSLVVELFAITESSVCPYGRKAALDLCWAIVRGSATSSVFSPTMLDPRLWNTMLLQLSRKPFADDELCRVVNYFADALEVLPETDRPPIAEGLLRLLSSFFSTWAGADKKLVPFNTMELLLADAGLHCDPENMPWLLRHPKTVVRMLQLLPQQEVDSFLHQANQLVLEQASKMEKSCRTLRSCWLLTLAQLPNVSETFFFDSIVALSQASLPMKPITATELCALIFLHWRSHGYLASEERCRVLYNAYRRGPNNTAFARLLAAIGAHWSGTPDHVTKLYTSCWTLMAKLGRTREVFWSLRHYTPSKKVTKDMLQQLALVCDNHRMAIRLKELYWRKLRKPGTPDRFDPGVFEKYIDAIVLDPRLPPRMIWRALGIYRMDGRKTTLAEKLQHQRGAYGQQRAELAAKVSDAFVKATHISDRVAFRHVSQCYLFIRAIKREPPIRVIENIYRVVIRDMQRHQPGRTKRLLWFLSIVERHYGIQIAFSCRLILRQWRSRLKRWWLSMGYGEARF</sequence>
<dbReference type="Proteomes" id="UP000008066">
    <property type="component" value="Unassembled WGS sequence"/>
</dbReference>
<keyword evidence="2" id="KW-1185">Reference proteome</keyword>
<dbReference type="EMBL" id="GL988045">
    <property type="protein sequence ID" value="EGS18756.1"/>
    <property type="molecule type" value="Genomic_DNA"/>
</dbReference>